<dbReference type="CDD" id="cd00165">
    <property type="entry name" value="S4"/>
    <property type="match status" value="1"/>
</dbReference>
<keyword evidence="1" id="KW-0694">RNA-binding</keyword>
<dbReference type="Gene3D" id="3.30.1370.160">
    <property type="match status" value="1"/>
</dbReference>
<reference evidence="4 8" key="3">
    <citation type="journal article" date="2020" name="Biotechnol. Biofuels">
        <title>New insights from the biogas microbiome by comprehensive genome-resolved metagenomics of nearly 1600 species originating from multiple anaerobic digesters.</title>
        <authorList>
            <person name="Campanaro S."/>
            <person name="Treu L."/>
            <person name="Rodriguez-R L.M."/>
            <person name="Kovalovszki A."/>
            <person name="Ziels R.M."/>
            <person name="Maus I."/>
            <person name="Zhu X."/>
            <person name="Kougias P.G."/>
            <person name="Basile A."/>
            <person name="Luo G."/>
            <person name="Schluter A."/>
            <person name="Konstantinidis K.T."/>
            <person name="Angelidaki I."/>
        </authorList>
    </citation>
    <scope>NUCLEOTIDE SEQUENCE [LARGE SCALE GENOMIC DNA]</scope>
    <source>
        <strain evidence="4">AS07pgkLD_105</strain>
    </source>
</reference>
<dbReference type="EMBL" id="JAAZCD010000123">
    <property type="protein sequence ID" value="NLD31665.1"/>
    <property type="molecule type" value="Genomic_DNA"/>
</dbReference>
<dbReference type="InterPro" id="IPR048443">
    <property type="entry name" value="RqcP2_N"/>
</dbReference>
<evidence type="ECO:0000313" key="6">
    <source>
        <dbReference type="Proteomes" id="UP000195947"/>
    </source>
</evidence>
<proteinExistence type="predicted"/>
<dbReference type="AlphaFoldDB" id="A0A143YC69"/>
<dbReference type="InterPro" id="IPR002942">
    <property type="entry name" value="S4_RNA-bd"/>
</dbReference>
<reference evidence="3 6" key="1">
    <citation type="submission" date="2016-02" db="EMBL/GenBank/DDBJ databases">
        <authorList>
            <person name="Strepis N."/>
        </authorList>
    </citation>
    <scope>NUCLEOTIDE SEQUENCE [LARGE SCALE GENOMIC DNA]</scope>
    <source>
        <strain evidence="3">Trichococcus flocculiformis</strain>
    </source>
</reference>
<dbReference type="Pfam" id="PF17774">
    <property type="entry name" value="YlmH_RBD"/>
    <property type="match status" value="1"/>
</dbReference>
<dbReference type="Proteomes" id="UP000589373">
    <property type="component" value="Unassembled WGS sequence"/>
</dbReference>
<gene>
    <name evidence="4" type="ORF">GX662_05320</name>
    <name evidence="5" type="ORF">SAMN04488507_10049</name>
    <name evidence="3" type="ORF">TFLO_684</name>
</gene>
<comment type="caution">
    <text evidence="5">The sequence shown here is derived from an EMBL/GenBank/DDBJ whole genome shotgun (WGS) entry which is preliminary data.</text>
</comment>
<reference evidence="5 7" key="2">
    <citation type="submission" date="2016-10" db="EMBL/GenBank/DDBJ databases">
        <authorList>
            <person name="Varghese N."/>
            <person name="Submissions S."/>
        </authorList>
    </citation>
    <scope>NUCLEOTIDE SEQUENCE [LARGE SCALE GENOMIC DNA]</scope>
    <source>
        <strain evidence="5 7">DSM 2094</strain>
    </source>
</reference>
<dbReference type="GO" id="GO:0003723">
    <property type="term" value="F:RNA binding"/>
    <property type="evidence" value="ECO:0007669"/>
    <property type="project" value="UniProtKB-KW"/>
</dbReference>
<dbReference type="RefSeq" id="WP_068560052.1">
    <property type="nucleotide sequence ID" value="NZ_CP089787.1"/>
</dbReference>
<dbReference type="EMBL" id="FJMZ01000004">
    <property type="protein sequence ID" value="CZQ85694.1"/>
    <property type="molecule type" value="Genomic_DNA"/>
</dbReference>
<dbReference type="InterPro" id="IPR036986">
    <property type="entry name" value="S4_RNA-bd_sf"/>
</dbReference>
<dbReference type="Gene3D" id="3.10.290.10">
    <property type="entry name" value="RNA-binding S4 domain"/>
    <property type="match status" value="1"/>
</dbReference>
<dbReference type="Proteomes" id="UP000195947">
    <property type="component" value="Unassembled WGS sequence"/>
</dbReference>
<organism evidence="5 7">
    <name type="scientific">Trichococcus flocculiformis</name>
    <dbReference type="NCBI Taxonomy" id="82803"/>
    <lineage>
        <taxon>Bacteria</taxon>
        <taxon>Bacillati</taxon>
        <taxon>Bacillota</taxon>
        <taxon>Bacilli</taxon>
        <taxon>Lactobacillales</taxon>
        <taxon>Carnobacteriaceae</taxon>
        <taxon>Trichococcus</taxon>
    </lineage>
</organism>
<evidence type="ECO:0000259" key="2">
    <source>
        <dbReference type="SMART" id="SM00363"/>
    </source>
</evidence>
<name>A0A143YC69_9LACT</name>
<protein>
    <submittedName>
        <fullName evidence="4 5">RNA-binding protein</fullName>
    </submittedName>
</protein>
<dbReference type="STRING" id="82803.SAMN04488048_10578"/>
<dbReference type="Proteomes" id="UP000199686">
    <property type="component" value="Unassembled WGS sequence"/>
</dbReference>
<dbReference type="SUPFAM" id="SSF55174">
    <property type="entry name" value="Alpha-L RNA-binding motif"/>
    <property type="match status" value="1"/>
</dbReference>
<dbReference type="Gene3D" id="3.30.70.330">
    <property type="match status" value="1"/>
</dbReference>
<dbReference type="InterPro" id="IPR012677">
    <property type="entry name" value="Nucleotide-bd_a/b_plait_sf"/>
</dbReference>
<feature type="domain" description="RNA-binding S4" evidence="2">
    <location>
        <begin position="182"/>
        <end position="242"/>
    </location>
</feature>
<dbReference type="EMBL" id="FOQC01000004">
    <property type="protein sequence ID" value="SFH57534.1"/>
    <property type="molecule type" value="Genomic_DNA"/>
</dbReference>
<dbReference type="Pfam" id="PF01479">
    <property type="entry name" value="S4"/>
    <property type="match status" value="1"/>
</dbReference>
<accession>A0A143YC69</accession>
<dbReference type="Pfam" id="PF21278">
    <property type="entry name" value="YlmH_1st"/>
    <property type="match status" value="1"/>
</dbReference>
<evidence type="ECO:0000313" key="7">
    <source>
        <dbReference type="Proteomes" id="UP000199686"/>
    </source>
</evidence>
<dbReference type="InterPro" id="IPR040591">
    <property type="entry name" value="RqcP2_RBD"/>
</dbReference>
<evidence type="ECO:0000313" key="5">
    <source>
        <dbReference type="EMBL" id="SFH57534.1"/>
    </source>
</evidence>
<sequence>MQEVYQHFRKEEQPFIDSAQSWITQAEETYTPYLTDFLDPRQQYILEMLVGKKGEVHLQFYGGYEAAERKRAIICPEYFSPNQSDFEIELTEVVYPSKFASLTHGKILGTLIGTGMKRELFGDILSDGTRWQFLLASNIASYVHSQITKIGKVSVRLESRTYTDLIMPIDDWTIVHDTVSSLRLDTVIAAIYNISRQRAKELVSSGKVKLNWSVFERPDFELGLLDIVSIRGYGRIQIKAIEGKSKKDKWRVEFGVLYK</sequence>
<keyword evidence="6" id="KW-1185">Reference proteome</keyword>
<dbReference type="PROSITE" id="PS50889">
    <property type="entry name" value="S4"/>
    <property type="match status" value="1"/>
</dbReference>
<evidence type="ECO:0000313" key="3">
    <source>
        <dbReference type="EMBL" id="CZQ85694.1"/>
    </source>
</evidence>
<evidence type="ECO:0000256" key="1">
    <source>
        <dbReference type="PROSITE-ProRule" id="PRU00182"/>
    </source>
</evidence>
<dbReference type="SMART" id="SM00363">
    <property type="entry name" value="S4"/>
    <property type="match status" value="1"/>
</dbReference>
<evidence type="ECO:0000313" key="4">
    <source>
        <dbReference type="EMBL" id="NLD31665.1"/>
    </source>
</evidence>
<evidence type="ECO:0000313" key="8">
    <source>
        <dbReference type="Proteomes" id="UP000589373"/>
    </source>
</evidence>
<dbReference type="OrthoDB" id="9812787at2"/>